<dbReference type="Pfam" id="PF06568">
    <property type="entry name" value="YjiS-like"/>
    <property type="match status" value="1"/>
</dbReference>
<feature type="domain" description="YjiS-like" evidence="1">
    <location>
        <begin position="26"/>
        <end position="60"/>
    </location>
</feature>
<protein>
    <recommendedName>
        <fullName evidence="1">YjiS-like domain-containing protein</fullName>
    </recommendedName>
</protein>
<dbReference type="InterPro" id="IPR009506">
    <property type="entry name" value="YjiS-like"/>
</dbReference>
<sequence length="71" mass="7983">MAYATVNTGHAPSIAARILSAVKSTREAWAKNASYKRTFNELDRLSNRELADIGVRRCDISDIARFHVYGR</sequence>
<gene>
    <name evidence="2" type="ORF">SAMN04488239_103398</name>
</gene>
<accession>A0A1G6PGB7</accession>
<proteinExistence type="predicted"/>
<evidence type="ECO:0000313" key="3">
    <source>
        <dbReference type="Proteomes" id="UP000199628"/>
    </source>
</evidence>
<reference evidence="3" key="1">
    <citation type="submission" date="2016-10" db="EMBL/GenBank/DDBJ databases">
        <authorList>
            <person name="Varghese N."/>
            <person name="Submissions S."/>
        </authorList>
    </citation>
    <scope>NUCLEOTIDE SEQUENCE [LARGE SCALE GENOMIC DNA]</scope>
    <source>
        <strain evidence="3">CGMCC 1.9108</strain>
    </source>
</reference>
<organism evidence="2 3">
    <name type="scientific">Ruegeria marina</name>
    <dbReference type="NCBI Taxonomy" id="639004"/>
    <lineage>
        <taxon>Bacteria</taxon>
        <taxon>Pseudomonadati</taxon>
        <taxon>Pseudomonadota</taxon>
        <taxon>Alphaproteobacteria</taxon>
        <taxon>Rhodobacterales</taxon>
        <taxon>Roseobacteraceae</taxon>
        <taxon>Ruegeria</taxon>
    </lineage>
</organism>
<keyword evidence="3" id="KW-1185">Reference proteome</keyword>
<dbReference type="EMBL" id="FMZV01000003">
    <property type="protein sequence ID" value="SDC79109.1"/>
    <property type="molecule type" value="Genomic_DNA"/>
</dbReference>
<dbReference type="STRING" id="639004.SAMN04488239_103398"/>
<dbReference type="AlphaFoldDB" id="A0A1G6PGB7"/>
<evidence type="ECO:0000313" key="2">
    <source>
        <dbReference type="EMBL" id="SDC79109.1"/>
    </source>
</evidence>
<dbReference type="Proteomes" id="UP000199628">
    <property type="component" value="Unassembled WGS sequence"/>
</dbReference>
<dbReference type="OrthoDB" id="8244198at2"/>
<name>A0A1G6PGB7_9RHOB</name>
<dbReference type="RefSeq" id="WP_093028974.1">
    <property type="nucleotide sequence ID" value="NZ_FMZV01000003.1"/>
</dbReference>
<evidence type="ECO:0000259" key="1">
    <source>
        <dbReference type="Pfam" id="PF06568"/>
    </source>
</evidence>